<comment type="pathway">
    <text evidence="2 10">Bacterial outer membrane biogenesis; LPS core biosynthesis.</text>
</comment>
<keyword evidence="10" id="KW-1003">Cell membrane</keyword>
<sequence length="432" mass="46768">MFLYRLLLTLLAPLIAGWFALRILQRKETWADLRERLGHGAVPTEAGRTFWVHGASNGELTSARRLIETLLERDADLRIVVTANSLTGRALATGWGHPRLTARLAPLDFRFCLMRFLSQCRPELLILLEGDLWPNRLVLTAARGASVAMISARISEKSARHWSRRPRLCRAIFGAVSLLSAQDAASETRFLSLGLQPEALAPRLTLKATVTLPQPDPALRARYARHFDRDATWLAASTHEGEEQQVIAAHLAARAARPGLRLILAPRHPRRGPEVAALLDSAGLDFATRSKGEDPGDAEVYLADTLGEMPLWYALSGACFVGASLVPKGGHTPYEPAQFGCAILHGTDLTNFAEQYARLEETHAAIQVTDGASLGAALGALTPDRCRSLAAAAHDALGLDAGPELPTLCDRLLSLSSAHASGVDDSRTQPVH</sequence>
<dbReference type="GO" id="GO:0009244">
    <property type="term" value="P:lipopolysaccharide core region biosynthetic process"/>
    <property type="evidence" value="ECO:0007669"/>
    <property type="project" value="UniProtKB-UniRule"/>
</dbReference>
<dbReference type="EC" id="2.4.99.12" evidence="3 10"/>
<proteinExistence type="inferred from homology"/>
<dbReference type="GO" id="GO:0009245">
    <property type="term" value="P:lipid A biosynthetic process"/>
    <property type="evidence" value="ECO:0007669"/>
    <property type="project" value="TreeGrafter"/>
</dbReference>
<comment type="similarity">
    <text evidence="10">Belongs to the glycosyltransferase group 1 family.</text>
</comment>
<evidence type="ECO:0000256" key="4">
    <source>
        <dbReference type="ARBA" id="ARBA00019077"/>
    </source>
</evidence>
<organism evidence="12 13">
    <name type="scientific">Aliiruegeria haliotis</name>
    <dbReference type="NCBI Taxonomy" id="1280846"/>
    <lineage>
        <taxon>Bacteria</taxon>
        <taxon>Pseudomonadati</taxon>
        <taxon>Pseudomonadota</taxon>
        <taxon>Alphaproteobacteria</taxon>
        <taxon>Rhodobacterales</taxon>
        <taxon>Roseobacteraceae</taxon>
        <taxon>Aliiruegeria</taxon>
    </lineage>
</organism>
<evidence type="ECO:0000256" key="8">
    <source>
        <dbReference type="PIRSR" id="PIRSR639901-1"/>
    </source>
</evidence>
<dbReference type="Proteomes" id="UP000239480">
    <property type="component" value="Unassembled WGS sequence"/>
</dbReference>
<gene>
    <name evidence="12" type="ORF">CLV78_106151</name>
</gene>
<evidence type="ECO:0000256" key="7">
    <source>
        <dbReference type="ARBA" id="ARBA00049183"/>
    </source>
</evidence>
<keyword evidence="10" id="KW-0448">Lipopolysaccharide biosynthesis</keyword>
<dbReference type="OrthoDB" id="9789797at2"/>
<comment type="catalytic activity">
    <reaction evidence="7 10">
        <text>lipid IVA (E. coli) + CMP-3-deoxy-beta-D-manno-octulosonate = alpha-Kdo-(2-&gt;6)-lipid IVA (E. coli) + CMP + H(+)</text>
        <dbReference type="Rhea" id="RHEA:28066"/>
        <dbReference type="ChEBI" id="CHEBI:15378"/>
        <dbReference type="ChEBI" id="CHEBI:58603"/>
        <dbReference type="ChEBI" id="CHEBI:60364"/>
        <dbReference type="ChEBI" id="CHEBI:60377"/>
        <dbReference type="ChEBI" id="CHEBI:85987"/>
        <dbReference type="EC" id="2.4.99.12"/>
    </reaction>
</comment>
<feature type="site" description="Transition state stabilizer" evidence="9">
    <location>
        <position position="129"/>
    </location>
</feature>
<comment type="function">
    <text evidence="1 10">Involved in lipopolysaccharide (LPS) biosynthesis. Catalyzes the transfer of 3-deoxy-D-manno-octulosonate (Kdo) residue(s) from CMP-Kdo to lipid IV(A), the tetraacyldisaccharide-1,4'-bisphosphate precursor of lipid A.</text>
</comment>
<evidence type="ECO:0000256" key="6">
    <source>
        <dbReference type="ARBA" id="ARBA00031445"/>
    </source>
</evidence>
<evidence type="ECO:0000256" key="2">
    <source>
        <dbReference type="ARBA" id="ARBA00004713"/>
    </source>
</evidence>
<dbReference type="Gene3D" id="3.40.50.2000">
    <property type="entry name" value="Glycogen Phosphorylase B"/>
    <property type="match status" value="1"/>
</dbReference>
<dbReference type="EMBL" id="PVTD01000006">
    <property type="protein sequence ID" value="PRY22610.1"/>
    <property type="molecule type" value="Genomic_DNA"/>
</dbReference>
<dbReference type="UniPathway" id="UPA00958"/>
<protein>
    <recommendedName>
        <fullName evidence="4 10">3-deoxy-D-manno-octulosonic acid transferase</fullName>
        <shortName evidence="10">Kdo transferase</shortName>
        <ecNumber evidence="3 10">2.4.99.12</ecNumber>
    </recommendedName>
    <alternativeName>
        <fullName evidence="6 10">Lipid IV(A) 3-deoxy-D-manno-octulosonic acid transferase</fullName>
    </alternativeName>
</protein>
<evidence type="ECO:0000256" key="1">
    <source>
        <dbReference type="ARBA" id="ARBA00003394"/>
    </source>
</evidence>
<dbReference type="PANTHER" id="PTHR42755">
    <property type="entry name" value="3-DEOXY-MANNO-OCTULOSONATE CYTIDYLYLTRANSFERASE"/>
    <property type="match status" value="1"/>
</dbReference>
<dbReference type="InterPro" id="IPR038107">
    <property type="entry name" value="Glycos_transf_N_sf"/>
</dbReference>
<dbReference type="GO" id="GO:0043842">
    <property type="term" value="F:Kdo transferase activity"/>
    <property type="evidence" value="ECO:0007669"/>
    <property type="project" value="UniProtKB-EC"/>
</dbReference>
<keyword evidence="13" id="KW-1185">Reference proteome</keyword>
<evidence type="ECO:0000313" key="13">
    <source>
        <dbReference type="Proteomes" id="UP000239480"/>
    </source>
</evidence>
<evidence type="ECO:0000256" key="10">
    <source>
        <dbReference type="RuleBase" id="RU365103"/>
    </source>
</evidence>
<reference evidence="12 13" key="1">
    <citation type="submission" date="2018-03" db="EMBL/GenBank/DDBJ databases">
        <title>Genomic Encyclopedia of Archaeal and Bacterial Type Strains, Phase II (KMG-II): from individual species to whole genera.</title>
        <authorList>
            <person name="Goeker M."/>
        </authorList>
    </citation>
    <scope>NUCLEOTIDE SEQUENCE [LARGE SCALE GENOMIC DNA]</scope>
    <source>
        <strain evidence="12 13">DSM 29328</strain>
    </source>
</reference>
<comment type="caution">
    <text evidence="12">The sequence shown here is derived from an EMBL/GenBank/DDBJ whole genome shotgun (WGS) entry which is preliminary data.</text>
</comment>
<dbReference type="GO" id="GO:0005886">
    <property type="term" value="C:plasma membrane"/>
    <property type="evidence" value="ECO:0007669"/>
    <property type="project" value="UniProtKB-SubCell"/>
</dbReference>
<keyword evidence="5 10" id="KW-0808">Transferase</keyword>
<evidence type="ECO:0000313" key="12">
    <source>
        <dbReference type="EMBL" id="PRY22610.1"/>
    </source>
</evidence>
<dbReference type="PANTHER" id="PTHR42755:SF1">
    <property type="entry name" value="3-DEOXY-D-MANNO-OCTULOSONIC ACID TRANSFERASE, MITOCHONDRIAL-RELATED"/>
    <property type="match status" value="1"/>
</dbReference>
<accession>A0A2T0RNA8</accession>
<dbReference type="Pfam" id="PF04413">
    <property type="entry name" value="Glycos_transf_N"/>
    <property type="match status" value="1"/>
</dbReference>
<dbReference type="RefSeq" id="WP_158263549.1">
    <property type="nucleotide sequence ID" value="NZ_PVTD01000006.1"/>
</dbReference>
<evidence type="ECO:0000256" key="9">
    <source>
        <dbReference type="PIRSR" id="PIRSR639901-2"/>
    </source>
</evidence>
<dbReference type="AlphaFoldDB" id="A0A2T0RNA8"/>
<evidence type="ECO:0000256" key="5">
    <source>
        <dbReference type="ARBA" id="ARBA00022679"/>
    </source>
</evidence>
<keyword evidence="10" id="KW-0472">Membrane</keyword>
<dbReference type="InterPro" id="IPR007507">
    <property type="entry name" value="Glycos_transf_N"/>
</dbReference>
<feature type="active site" description="Proton acceptor" evidence="8">
    <location>
        <position position="59"/>
    </location>
</feature>
<comment type="subcellular location">
    <subcellularLocation>
        <location evidence="10">Cell membrane</location>
    </subcellularLocation>
</comment>
<feature type="site" description="Transition state stabilizer" evidence="9">
    <location>
        <position position="207"/>
    </location>
</feature>
<dbReference type="InterPro" id="IPR039901">
    <property type="entry name" value="Kdotransferase"/>
</dbReference>
<evidence type="ECO:0000259" key="11">
    <source>
        <dbReference type="Pfam" id="PF04413"/>
    </source>
</evidence>
<evidence type="ECO:0000256" key="3">
    <source>
        <dbReference type="ARBA" id="ARBA00012621"/>
    </source>
</evidence>
<feature type="domain" description="3-deoxy-D-manno-octulosonic-acid transferase N-terminal" evidence="11">
    <location>
        <begin position="33"/>
        <end position="207"/>
    </location>
</feature>
<name>A0A2T0RNA8_9RHOB</name>
<dbReference type="Gene3D" id="3.40.50.11720">
    <property type="entry name" value="3-Deoxy-D-manno-octulosonic-acid transferase, N-terminal domain"/>
    <property type="match status" value="1"/>
</dbReference>